<evidence type="ECO:0000256" key="1">
    <source>
        <dbReference type="ARBA" id="ARBA00022475"/>
    </source>
</evidence>
<reference evidence="10 11" key="1">
    <citation type="submission" date="2019-01" db="EMBL/GenBank/DDBJ databases">
        <title>Complete genome sequencing of Aequorivita sp. H23M31.</title>
        <authorList>
            <person name="Bae J.-W."/>
        </authorList>
    </citation>
    <scope>NUCLEOTIDE SEQUENCE [LARGE SCALE GENOMIC DNA]</scope>
    <source>
        <strain evidence="10 11">H23M31</strain>
    </source>
</reference>
<dbReference type="PANTHER" id="PTHR48090">
    <property type="entry name" value="UNDECAPRENYL-PHOSPHATE 4-DEOXY-4-FORMAMIDO-L-ARABINOSE TRANSFERASE-RELATED"/>
    <property type="match status" value="1"/>
</dbReference>
<keyword evidence="3 10" id="KW-0808">Transferase</keyword>
<keyword evidence="7 8" id="KW-0472">Membrane</keyword>
<dbReference type="SUPFAM" id="SSF53448">
    <property type="entry name" value="Nucleotide-diphospho-sugar transferases"/>
    <property type="match status" value="1"/>
</dbReference>
<evidence type="ECO:0000256" key="5">
    <source>
        <dbReference type="ARBA" id="ARBA00022985"/>
    </source>
</evidence>
<feature type="transmembrane region" description="Helical" evidence="8">
    <location>
        <begin position="259"/>
        <end position="284"/>
    </location>
</feature>
<protein>
    <submittedName>
        <fullName evidence="10">Glycosyltransferase</fullName>
    </submittedName>
</protein>
<dbReference type="EMBL" id="CP034951">
    <property type="protein sequence ID" value="QAA82130.1"/>
    <property type="molecule type" value="Genomic_DNA"/>
</dbReference>
<evidence type="ECO:0000256" key="7">
    <source>
        <dbReference type="ARBA" id="ARBA00023136"/>
    </source>
</evidence>
<keyword evidence="11" id="KW-1185">Reference proteome</keyword>
<name>A0A410G4D3_9FLAO</name>
<sequence length="303" mass="34803">MEYSIIIPVFNSEQSLPELKERIMTVFKDISEEFEIIFVDDYSQDNSWNVLFDLKSESPNKIRLFRLGKNFGQHNATICGFHQARGKWIVTMDDDLQQAPEDIPLLIERQKETGANVVYGISNENHPLLRKVGSNVYKKSTKHLHGSFGNGSSFRLIDASLINKLKGHKQQFNFIDEILHWHTNFIECVRVSHAPRKYGKSTYSAHKLWMLANNNTLNYSNLPLKLMMYFGGVFSFIFIIIGMYFIAKKMVFGVSVPGFTALIVSVSFSASLMLLCFGILGYYLKNILSRLNNQPAYFIKEEL</sequence>
<evidence type="ECO:0000256" key="6">
    <source>
        <dbReference type="ARBA" id="ARBA00022989"/>
    </source>
</evidence>
<proteinExistence type="predicted"/>
<keyword evidence="1" id="KW-1003">Cell membrane</keyword>
<dbReference type="RefSeq" id="WP_128250503.1">
    <property type="nucleotide sequence ID" value="NZ_CP034951.1"/>
</dbReference>
<dbReference type="Proteomes" id="UP000285517">
    <property type="component" value="Chromosome"/>
</dbReference>
<evidence type="ECO:0000256" key="2">
    <source>
        <dbReference type="ARBA" id="ARBA00022676"/>
    </source>
</evidence>
<organism evidence="10 11">
    <name type="scientific">Aequorivita ciconiae</name>
    <dbReference type="NCBI Taxonomy" id="2494375"/>
    <lineage>
        <taxon>Bacteria</taxon>
        <taxon>Pseudomonadati</taxon>
        <taxon>Bacteroidota</taxon>
        <taxon>Flavobacteriia</taxon>
        <taxon>Flavobacteriales</taxon>
        <taxon>Flavobacteriaceae</taxon>
        <taxon>Aequorivita</taxon>
    </lineage>
</organism>
<feature type="transmembrane region" description="Helical" evidence="8">
    <location>
        <begin position="226"/>
        <end position="247"/>
    </location>
</feature>
<dbReference type="OrthoDB" id="9807778at2"/>
<dbReference type="CDD" id="cd04187">
    <property type="entry name" value="DPM1_like_bac"/>
    <property type="match status" value="1"/>
</dbReference>
<dbReference type="Gene3D" id="3.90.550.10">
    <property type="entry name" value="Spore Coat Polysaccharide Biosynthesis Protein SpsA, Chain A"/>
    <property type="match status" value="1"/>
</dbReference>
<dbReference type="GO" id="GO:0016757">
    <property type="term" value="F:glycosyltransferase activity"/>
    <property type="evidence" value="ECO:0007669"/>
    <property type="project" value="UniProtKB-KW"/>
</dbReference>
<keyword evidence="2" id="KW-0328">Glycosyltransferase</keyword>
<evidence type="ECO:0000256" key="4">
    <source>
        <dbReference type="ARBA" id="ARBA00022692"/>
    </source>
</evidence>
<keyword evidence="6 8" id="KW-1133">Transmembrane helix</keyword>
<dbReference type="AlphaFoldDB" id="A0A410G4D3"/>
<evidence type="ECO:0000313" key="10">
    <source>
        <dbReference type="EMBL" id="QAA82130.1"/>
    </source>
</evidence>
<evidence type="ECO:0000256" key="3">
    <source>
        <dbReference type="ARBA" id="ARBA00022679"/>
    </source>
</evidence>
<dbReference type="GO" id="GO:0009103">
    <property type="term" value="P:lipopolysaccharide biosynthetic process"/>
    <property type="evidence" value="ECO:0007669"/>
    <property type="project" value="UniProtKB-KW"/>
</dbReference>
<evidence type="ECO:0000256" key="8">
    <source>
        <dbReference type="SAM" id="Phobius"/>
    </source>
</evidence>
<evidence type="ECO:0000259" key="9">
    <source>
        <dbReference type="Pfam" id="PF00535"/>
    </source>
</evidence>
<dbReference type="KEGG" id="aev:EI546_10525"/>
<keyword evidence="4 8" id="KW-0812">Transmembrane</keyword>
<keyword evidence="5" id="KW-0448">Lipopolysaccharide biosynthesis</keyword>
<gene>
    <name evidence="10" type="ORF">EI546_10525</name>
</gene>
<dbReference type="InterPro" id="IPR001173">
    <property type="entry name" value="Glyco_trans_2-like"/>
</dbReference>
<dbReference type="InterPro" id="IPR050256">
    <property type="entry name" value="Glycosyltransferase_2"/>
</dbReference>
<dbReference type="InterPro" id="IPR029044">
    <property type="entry name" value="Nucleotide-diphossugar_trans"/>
</dbReference>
<evidence type="ECO:0000313" key="11">
    <source>
        <dbReference type="Proteomes" id="UP000285517"/>
    </source>
</evidence>
<accession>A0A410G4D3</accession>
<dbReference type="PANTHER" id="PTHR48090:SF3">
    <property type="entry name" value="UNDECAPRENYL-PHOSPHATE 4-DEOXY-4-FORMAMIDO-L-ARABINOSE TRANSFERASE"/>
    <property type="match status" value="1"/>
</dbReference>
<feature type="domain" description="Glycosyltransferase 2-like" evidence="9">
    <location>
        <begin position="4"/>
        <end position="121"/>
    </location>
</feature>
<dbReference type="Pfam" id="PF00535">
    <property type="entry name" value="Glycos_transf_2"/>
    <property type="match status" value="1"/>
</dbReference>
<dbReference type="GO" id="GO:0005886">
    <property type="term" value="C:plasma membrane"/>
    <property type="evidence" value="ECO:0007669"/>
    <property type="project" value="TreeGrafter"/>
</dbReference>